<organism evidence="8 9">
    <name type="scientific">Rhizocola hellebori</name>
    <dbReference type="NCBI Taxonomy" id="1392758"/>
    <lineage>
        <taxon>Bacteria</taxon>
        <taxon>Bacillati</taxon>
        <taxon>Actinomycetota</taxon>
        <taxon>Actinomycetes</taxon>
        <taxon>Micromonosporales</taxon>
        <taxon>Micromonosporaceae</taxon>
        <taxon>Rhizocola</taxon>
    </lineage>
</organism>
<accession>A0A8J3VM90</accession>
<evidence type="ECO:0000256" key="4">
    <source>
        <dbReference type="ARBA" id="ARBA00022989"/>
    </source>
</evidence>
<feature type="transmembrane region" description="Helical" evidence="6">
    <location>
        <begin position="37"/>
        <end position="66"/>
    </location>
</feature>
<feature type="transmembrane region" description="Helical" evidence="6">
    <location>
        <begin position="86"/>
        <end position="108"/>
    </location>
</feature>
<keyword evidence="3 6" id="KW-0812">Transmembrane</keyword>
<comment type="subcellular location">
    <subcellularLocation>
        <location evidence="1">Cell membrane</location>
        <topology evidence="1">Multi-pass membrane protein</topology>
    </subcellularLocation>
</comment>
<keyword evidence="5 6" id="KW-0472">Membrane</keyword>
<dbReference type="Pfam" id="PF06271">
    <property type="entry name" value="RDD"/>
    <property type="match status" value="1"/>
</dbReference>
<feature type="transmembrane region" description="Helical" evidence="6">
    <location>
        <begin position="147"/>
        <end position="170"/>
    </location>
</feature>
<reference evidence="8" key="1">
    <citation type="submission" date="2021-01" db="EMBL/GenBank/DDBJ databases">
        <title>Whole genome shotgun sequence of Rhizocola hellebori NBRC 109834.</title>
        <authorList>
            <person name="Komaki H."/>
            <person name="Tamura T."/>
        </authorList>
    </citation>
    <scope>NUCLEOTIDE SEQUENCE</scope>
    <source>
        <strain evidence="8">NBRC 109834</strain>
    </source>
</reference>
<dbReference type="GO" id="GO:0005886">
    <property type="term" value="C:plasma membrane"/>
    <property type="evidence" value="ECO:0007669"/>
    <property type="project" value="UniProtKB-SubCell"/>
</dbReference>
<comment type="caution">
    <text evidence="8">The sequence shown here is derived from an EMBL/GenBank/DDBJ whole genome shotgun (WGS) entry which is preliminary data.</text>
</comment>
<dbReference type="AlphaFoldDB" id="A0A8J3VM90"/>
<dbReference type="PANTHER" id="PTHR36115">
    <property type="entry name" value="PROLINE-RICH ANTIGEN HOMOLOG-RELATED"/>
    <property type="match status" value="1"/>
</dbReference>
<evidence type="ECO:0000259" key="7">
    <source>
        <dbReference type="Pfam" id="PF06271"/>
    </source>
</evidence>
<dbReference type="InterPro" id="IPR051791">
    <property type="entry name" value="Pra-immunoreactive"/>
</dbReference>
<evidence type="ECO:0000256" key="5">
    <source>
        <dbReference type="ARBA" id="ARBA00023136"/>
    </source>
</evidence>
<dbReference type="Proteomes" id="UP000612899">
    <property type="component" value="Unassembled WGS sequence"/>
</dbReference>
<gene>
    <name evidence="8" type="primary">ag36</name>
    <name evidence="8" type="ORF">Rhe02_97920</name>
</gene>
<keyword evidence="2" id="KW-1003">Cell membrane</keyword>
<evidence type="ECO:0000256" key="6">
    <source>
        <dbReference type="SAM" id="Phobius"/>
    </source>
</evidence>
<evidence type="ECO:0000313" key="8">
    <source>
        <dbReference type="EMBL" id="GIH11725.1"/>
    </source>
</evidence>
<evidence type="ECO:0000256" key="1">
    <source>
        <dbReference type="ARBA" id="ARBA00004651"/>
    </source>
</evidence>
<evidence type="ECO:0000313" key="9">
    <source>
        <dbReference type="Proteomes" id="UP000612899"/>
    </source>
</evidence>
<keyword evidence="9" id="KW-1185">Reference proteome</keyword>
<evidence type="ECO:0000256" key="2">
    <source>
        <dbReference type="ARBA" id="ARBA00022475"/>
    </source>
</evidence>
<protein>
    <submittedName>
        <fullName evidence="8">Proline-rich antigen</fullName>
    </submittedName>
</protein>
<keyword evidence="4 6" id="KW-1133">Transmembrane helix</keyword>
<proteinExistence type="predicted"/>
<sequence length="191" mass="21031">MAVVSYTPPPPPYGQWRPIPPALAPNGQPLASFGDRLLAYLLDTLIITAISMVIFIPLMVVFFMVVIGEGITAQEAGTDPDPFVFLGSYLVLFIVTFAFSLLLSYLYLVEYQLRHAGQTVGKKVMKLWVIPVAPTEALSRNHMVKRWLVQSVAAGLVGILGLLDGLWQLWDKPLQQCLHDKAAQTVVVKLG</sequence>
<dbReference type="InterPro" id="IPR010432">
    <property type="entry name" value="RDD"/>
</dbReference>
<evidence type="ECO:0000256" key="3">
    <source>
        <dbReference type="ARBA" id="ARBA00022692"/>
    </source>
</evidence>
<feature type="domain" description="RDD" evidence="7">
    <location>
        <begin position="30"/>
        <end position="183"/>
    </location>
</feature>
<name>A0A8J3VM90_9ACTN</name>
<dbReference type="EMBL" id="BONY01000159">
    <property type="protein sequence ID" value="GIH11725.1"/>
    <property type="molecule type" value="Genomic_DNA"/>
</dbReference>